<keyword evidence="4" id="KW-0472">Membrane</keyword>
<accession>A0A4Y7Q8Z4</accession>
<dbReference type="PANTHER" id="PTHR15371:SF0">
    <property type="entry name" value="SD19278P"/>
    <property type="match status" value="1"/>
</dbReference>
<evidence type="ECO:0000256" key="1">
    <source>
        <dbReference type="ARBA" id="ARBA00004141"/>
    </source>
</evidence>
<dbReference type="PANTHER" id="PTHR15371">
    <property type="entry name" value="TIM23"/>
    <property type="match status" value="1"/>
</dbReference>
<evidence type="ECO:0000256" key="3">
    <source>
        <dbReference type="ARBA" id="ARBA00022989"/>
    </source>
</evidence>
<keyword evidence="3" id="KW-1133">Transmembrane helix</keyword>
<evidence type="ECO:0000313" key="7">
    <source>
        <dbReference type="Proteomes" id="UP000294933"/>
    </source>
</evidence>
<dbReference type="OrthoDB" id="159299at2759"/>
<evidence type="ECO:0000256" key="5">
    <source>
        <dbReference type="SAM" id="MobiDB-lite"/>
    </source>
</evidence>
<organism evidence="6 7">
    <name type="scientific">Rickenella mellea</name>
    <dbReference type="NCBI Taxonomy" id="50990"/>
    <lineage>
        <taxon>Eukaryota</taxon>
        <taxon>Fungi</taxon>
        <taxon>Dikarya</taxon>
        <taxon>Basidiomycota</taxon>
        <taxon>Agaricomycotina</taxon>
        <taxon>Agaricomycetes</taxon>
        <taxon>Hymenochaetales</taxon>
        <taxon>Rickenellaceae</taxon>
        <taxon>Rickenella</taxon>
    </lineage>
</organism>
<evidence type="ECO:0000256" key="4">
    <source>
        <dbReference type="ARBA" id="ARBA00023136"/>
    </source>
</evidence>
<name>A0A4Y7Q8Z4_9AGAM</name>
<dbReference type="EMBL" id="ML170169">
    <property type="protein sequence ID" value="TDL23668.1"/>
    <property type="molecule type" value="Genomic_DNA"/>
</dbReference>
<dbReference type="AlphaFoldDB" id="A0A4Y7Q8Z4"/>
<comment type="subcellular location">
    <subcellularLocation>
        <location evidence="1">Membrane</location>
        <topology evidence="1">Multi-pass membrane protein</topology>
    </subcellularLocation>
</comment>
<dbReference type="GO" id="GO:0005744">
    <property type="term" value="C:TIM23 mitochondrial import inner membrane translocase complex"/>
    <property type="evidence" value="ECO:0007669"/>
    <property type="project" value="TreeGrafter"/>
</dbReference>
<gene>
    <name evidence="6" type="ORF">BD410DRAFT_786918</name>
</gene>
<dbReference type="Pfam" id="PF02466">
    <property type="entry name" value="Tim17"/>
    <property type="match status" value="1"/>
</dbReference>
<feature type="compositionally biased region" description="Polar residues" evidence="5">
    <location>
        <begin position="16"/>
        <end position="33"/>
    </location>
</feature>
<feature type="region of interest" description="Disordered" evidence="5">
    <location>
        <begin position="1"/>
        <end position="44"/>
    </location>
</feature>
<dbReference type="Proteomes" id="UP000294933">
    <property type="component" value="Unassembled WGS sequence"/>
</dbReference>
<reference evidence="6 7" key="1">
    <citation type="submission" date="2018-06" db="EMBL/GenBank/DDBJ databases">
        <title>A transcriptomic atlas of mushroom development highlights an independent origin of complex multicellularity.</title>
        <authorList>
            <consortium name="DOE Joint Genome Institute"/>
            <person name="Krizsan K."/>
            <person name="Almasi E."/>
            <person name="Merenyi Z."/>
            <person name="Sahu N."/>
            <person name="Viragh M."/>
            <person name="Koszo T."/>
            <person name="Mondo S."/>
            <person name="Kiss B."/>
            <person name="Balint B."/>
            <person name="Kues U."/>
            <person name="Barry K."/>
            <person name="Hegedus J.C."/>
            <person name="Henrissat B."/>
            <person name="Johnson J."/>
            <person name="Lipzen A."/>
            <person name="Ohm R."/>
            <person name="Nagy I."/>
            <person name="Pangilinan J."/>
            <person name="Yan J."/>
            <person name="Xiong Y."/>
            <person name="Grigoriev I.V."/>
            <person name="Hibbett D.S."/>
            <person name="Nagy L.G."/>
        </authorList>
    </citation>
    <scope>NUCLEOTIDE SEQUENCE [LARGE SCALE GENOMIC DNA]</scope>
    <source>
        <strain evidence="6 7">SZMC22713</strain>
    </source>
</reference>
<dbReference type="GO" id="GO:0030150">
    <property type="term" value="P:protein import into mitochondrial matrix"/>
    <property type="evidence" value="ECO:0007669"/>
    <property type="project" value="TreeGrafter"/>
</dbReference>
<protein>
    <submittedName>
        <fullName evidence="6">Tim17-domain-containing protein</fullName>
    </submittedName>
</protein>
<keyword evidence="7" id="KW-1185">Reference proteome</keyword>
<dbReference type="STRING" id="50990.A0A4Y7Q8Z4"/>
<evidence type="ECO:0000313" key="6">
    <source>
        <dbReference type="EMBL" id="TDL23668.1"/>
    </source>
</evidence>
<sequence>MASSSSHPSQHRESQDATSVLRSASFSRSQNAVNHGEPAPTASDLLAGAFDPAKLHPMADLRDKLEYLTLDDDKTNDLPGADTALPSRGWSDDLCYGTGTTYLSGLGIGGLWGLREGARRPLAIPNARLRLNSVLNSVTRRGTFMGNSAGVLALVYNAINSSIDHARGKHDVFGSMAAGGLSGALYKSTAGVRPALAAATLMTGLAGVWSYVKKAV</sequence>
<keyword evidence="2" id="KW-0812">Transmembrane</keyword>
<evidence type="ECO:0000256" key="2">
    <source>
        <dbReference type="ARBA" id="ARBA00022692"/>
    </source>
</evidence>
<proteinExistence type="predicted"/>
<dbReference type="InterPro" id="IPR045238">
    <property type="entry name" value="Tim23-like"/>
</dbReference>
<dbReference type="VEuPathDB" id="FungiDB:BD410DRAFT_786918"/>
<dbReference type="GO" id="GO:0008320">
    <property type="term" value="F:protein transmembrane transporter activity"/>
    <property type="evidence" value="ECO:0007669"/>
    <property type="project" value="TreeGrafter"/>
</dbReference>